<dbReference type="OrthoDB" id="4332861at2"/>
<evidence type="ECO:0000313" key="3">
    <source>
        <dbReference type="Proteomes" id="UP000314251"/>
    </source>
</evidence>
<dbReference type="EMBL" id="VDLY02000007">
    <property type="protein sequence ID" value="KAB8165906.1"/>
    <property type="molecule type" value="Genomic_DNA"/>
</dbReference>
<reference evidence="2" key="1">
    <citation type="submission" date="2019-10" db="EMBL/GenBank/DDBJ databases">
        <title>Nonomuraea sp. nov., isolated from Phyllanthus amarus.</title>
        <authorList>
            <person name="Klykleung N."/>
            <person name="Tanasupawat S."/>
        </authorList>
    </citation>
    <scope>NUCLEOTIDE SEQUENCE [LARGE SCALE GENOMIC DNA]</scope>
    <source>
        <strain evidence="2">3MP-10</strain>
    </source>
</reference>
<protein>
    <submittedName>
        <fullName evidence="2">DUF397 domain-containing protein</fullName>
    </submittedName>
</protein>
<evidence type="ECO:0000259" key="1">
    <source>
        <dbReference type="Pfam" id="PF04149"/>
    </source>
</evidence>
<organism evidence="2 3">
    <name type="scientific">Streptomyces mimosae</name>
    <dbReference type="NCBI Taxonomy" id="2586635"/>
    <lineage>
        <taxon>Bacteria</taxon>
        <taxon>Bacillati</taxon>
        <taxon>Actinomycetota</taxon>
        <taxon>Actinomycetes</taxon>
        <taxon>Kitasatosporales</taxon>
        <taxon>Streptomycetaceae</taxon>
        <taxon>Streptomyces</taxon>
    </lineage>
</organism>
<dbReference type="AlphaFoldDB" id="A0A5N6AD56"/>
<dbReference type="Pfam" id="PF04149">
    <property type="entry name" value="DUF397"/>
    <property type="match status" value="1"/>
</dbReference>
<proteinExistence type="predicted"/>
<feature type="domain" description="DUF397" evidence="1">
    <location>
        <begin position="9"/>
        <end position="58"/>
    </location>
</feature>
<evidence type="ECO:0000313" key="2">
    <source>
        <dbReference type="EMBL" id="KAB8165906.1"/>
    </source>
</evidence>
<dbReference type="Proteomes" id="UP000314251">
    <property type="component" value="Unassembled WGS sequence"/>
</dbReference>
<dbReference type="InterPro" id="IPR007278">
    <property type="entry name" value="DUF397"/>
</dbReference>
<sequence>MGEQALGPWRKSSHSMQNGECLEVAATPSGRAVRDSKMPASPVLTFPASQWRVLLAHLTTD</sequence>
<name>A0A5N6AD56_9ACTN</name>
<accession>A0A5N6AD56</accession>
<gene>
    <name evidence="2" type="ORF">FH607_012535</name>
</gene>
<comment type="caution">
    <text evidence="2">The sequence shown here is derived from an EMBL/GenBank/DDBJ whole genome shotgun (WGS) entry which is preliminary data.</text>
</comment>
<keyword evidence="3" id="KW-1185">Reference proteome</keyword>